<dbReference type="GO" id="GO:0003723">
    <property type="term" value="F:RNA binding"/>
    <property type="evidence" value="ECO:0007669"/>
    <property type="project" value="UniProtKB-UniRule"/>
</dbReference>
<dbReference type="CDD" id="cd22400">
    <property type="entry name" value="KH-I_IGF2BP_rpt1"/>
    <property type="match status" value="1"/>
</dbReference>
<evidence type="ECO:0000256" key="2">
    <source>
        <dbReference type="ARBA" id="ARBA00022448"/>
    </source>
</evidence>
<dbReference type="InterPro" id="IPR000504">
    <property type="entry name" value="RRM_dom"/>
</dbReference>
<dbReference type="PROSITE" id="PS50084">
    <property type="entry name" value="KH_TYPE_1"/>
    <property type="match status" value="4"/>
</dbReference>
<dbReference type="GO" id="GO:0006417">
    <property type="term" value="P:regulation of translation"/>
    <property type="evidence" value="ECO:0007669"/>
    <property type="project" value="UniProtKB-KW"/>
</dbReference>
<evidence type="ECO:0000256" key="7">
    <source>
        <dbReference type="SAM" id="MobiDB-lite"/>
    </source>
</evidence>
<feature type="domain" description="RRM" evidence="8">
    <location>
        <begin position="2"/>
        <end position="73"/>
    </location>
</feature>
<proteinExistence type="inferred from homology"/>
<dbReference type="InterPro" id="IPR012677">
    <property type="entry name" value="Nucleotide-bd_a/b_plait_sf"/>
</dbReference>
<dbReference type="InterPro" id="IPR036612">
    <property type="entry name" value="KH_dom_type_1_sf"/>
</dbReference>
<dbReference type="Gene3D" id="3.30.70.330">
    <property type="match status" value="2"/>
</dbReference>
<keyword evidence="6" id="KW-0694">RNA-binding</keyword>
<dbReference type="InterPro" id="IPR004088">
    <property type="entry name" value="KH_dom_type_1"/>
</dbReference>
<evidence type="ECO:0000313" key="9">
    <source>
        <dbReference type="EMBL" id="KAK7109848.1"/>
    </source>
</evidence>
<feature type="domain" description="RRM" evidence="8">
    <location>
        <begin position="79"/>
        <end position="152"/>
    </location>
</feature>
<dbReference type="Gene3D" id="3.30.310.210">
    <property type="match status" value="1"/>
</dbReference>
<keyword evidence="10" id="KW-1185">Reference proteome</keyword>
<evidence type="ECO:0000256" key="5">
    <source>
        <dbReference type="ARBA" id="ARBA00022845"/>
    </source>
</evidence>
<reference evidence="9 10" key="1">
    <citation type="submission" date="2024-02" db="EMBL/GenBank/DDBJ databases">
        <title>Chromosome-scale genome assembly of the rough periwinkle Littorina saxatilis.</title>
        <authorList>
            <person name="De Jode A."/>
            <person name="Faria R."/>
            <person name="Formenti G."/>
            <person name="Sims Y."/>
            <person name="Smith T.P."/>
            <person name="Tracey A."/>
            <person name="Wood J.M.D."/>
            <person name="Zagrodzka Z.B."/>
            <person name="Johannesson K."/>
            <person name="Butlin R.K."/>
            <person name="Leder E.H."/>
        </authorList>
    </citation>
    <scope>NUCLEOTIDE SEQUENCE [LARGE SCALE GENOMIC DNA]</scope>
    <source>
        <strain evidence="9">Snail1</strain>
        <tissue evidence="9">Muscle</tissue>
    </source>
</reference>
<feature type="region of interest" description="Disordered" evidence="7">
    <location>
        <begin position="464"/>
        <end position="487"/>
    </location>
</feature>
<dbReference type="AlphaFoldDB" id="A0AAN9GI86"/>
<protein>
    <recommendedName>
        <fullName evidence="8">RRM domain-containing protein</fullName>
    </recommendedName>
</protein>
<feature type="region of interest" description="Disordered" evidence="7">
    <location>
        <begin position="602"/>
        <end position="624"/>
    </location>
</feature>
<dbReference type="EMBL" id="JBAMIC010000003">
    <property type="protein sequence ID" value="KAK7109848.1"/>
    <property type="molecule type" value="Genomic_DNA"/>
</dbReference>
<comment type="similarity">
    <text evidence="1">Belongs to the RRM IMP/VICKZ family.</text>
</comment>
<accession>A0AAN9GI86</accession>
<feature type="compositionally biased region" description="Gly residues" evidence="7">
    <location>
        <begin position="476"/>
        <end position="485"/>
    </location>
</feature>
<dbReference type="CDD" id="cd22401">
    <property type="entry name" value="KH-I_IGF2BP_rpt2"/>
    <property type="match status" value="1"/>
</dbReference>
<evidence type="ECO:0000256" key="6">
    <source>
        <dbReference type="PROSITE-ProRule" id="PRU00176"/>
    </source>
</evidence>
<evidence type="ECO:0000256" key="1">
    <source>
        <dbReference type="ARBA" id="ARBA00009094"/>
    </source>
</evidence>
<comment type="caution">
    <text evidence="9">The sequence shown here is derived from an EMBL/GenBank/DDBJ whole genome shotgun (WGS) entry which is preliminary data.</text>
</comment>
<dbReference type="InterPro" id="IPR004087">
    <property type="entry name" value="KH_dom"/>
</dbReference>
<evidence type="ECO:0000259" key="8">
    <source>
        <dbReference type="PROSITE" id="PS50102"/>
    </source>
</evidence>
<dbReference type="SMART" id="SM00360">
    <property type="entry name" value="RRM"/>
    <property type="match status" value="2"/>
</dbReference>
<dbReference type="SMART" id="SM00322">
    <property type="entry name" value="KH"/>
    <property type="match status" value="4"/>
</dbReference>
<sequence>MKRIQFTNLSVTFSEDTLRGLLEEKGYAVSNILLKESSAVVELEDPHATDKAIDSLKGVTLNGQTMQVEAISRRSRKGNKIQIRNIPSNISRESIEAVVQSVASGVQKVEEVGAEGAVYVTFDTPDNAQQAVTSLDGYHLEGANLKVDFANNKSPRRPRSNVNSNSGMNRQELPLRIVVGSEYVGAIIGKSGQTIRNITQQSRARVDIHRRDNIAPETLVTIKGSPEACSKACKEIMKVVQAEAQSLNRGDCPLRILCPNSLCGRIIGKKGNVIKSFMEKSNTNIVVSSFETTPYPGSMNDMSGYYVDRVITITGNLDDAIKAEEMLSEKMRQCFEQDANLYQVSEQNGGFGLQQQQMMFSGLPTLPMMPGGMNNYPGARPPYPYMRSVSDVGGILHPQGGATNYYQQQRSPYGVGPNSVLPQQQLEVVYLYIPEQSVGAVIGSKGQNIKNIMHLSAARIKIMSGEGKNGSNGSEKSGGGGGHQGQHGVEERKVIITGTPEAQWKAQFYIFEKVKSEMRLAQQDEVHLRSEVVVPKATIGRIIGKGGQNVKEMQRVSGAIVQVPEDQGEVEEVPVTIIGHFYACQSAQRRIRALMNNIQGLQQPRRTGRPGSQQPGQVLQMNGN</sequence>
<dbReference type="Pfam" id="PF00013">
    <property type="entry name" value="KH_1"/>
    <property type="match status" value="4"/>
</dbReference>
<dbReference type="Proteomes" id="UP001374579">
    <property type="component" value="Unassembled WGS sequence"/>
</dbReference>
<dbReference type="PROSITE" id="PS50102">
    <property type="entry name" value="RRM"/>
    <property type="match status" value="2"/>
</dbReference>
<keyword evidence="3" id="KW-0677">Repeat</keyword>
<keyword evidence="4" id="KW-0509">mRNA transport</keyword>
<dbReference type="InterPro" id="IPR035979">
    <property type="entry name" value="RBD_domain_sf"/>
</dbReference>
<dbReference type="PANTHER" id="PTHR10288">
    <property type="entry name" value="KH DOMAIN CONTAINING RNA BINDING PROTEIN"/>
    <property type="match status" value="1"/>
</dbReference>
<dbReference type="GO" id="GO:0051028">
    <property type="term" value="P:mRNA transport"/>
    <property type="evidence" value="ECO:0007669"/>
    <property type="project" value="UniProtKB-KW"/>
</dbReference>
<evidence type="ECO:0000256" key="4">
    <source>
        <dbReference type="ARBA" id="ARBA00022816"/>
    </source>
</evidence>
<evidence type="ECO:0000256" key="3">
    <source>
        <dbReference type="ARBA" id="ARBA00022737"/>
    </source>
</evidence>
<keyword evidence="5" id="KW-0810">Translation regulation</keyword>
<keyword evidence="2" id="KW-0813">Transport</keyword>
<dbReference type="SUPFAM" id="SSF54928">
    <property type="entry name" value="RNA-binding domain, RBD"/>
    <property type="match status" value="1"/>
</dbReference>
<dbReference type="SUPFAM" id="SSF54791">
    <property type="entry name" value="Eukaryotic type KH-domain (KH-domain type I)"/>
    <property type="match status" value="4"/>
</dbReference>
<feature type="compositionally biased region" description="Low complexity" evidence="7">
    <location>
        <begin position="464"/>
        <end position="475"/>
    </location>
</feature>
<dbReference type="Gene3D" id="3.30.1370.10">
    <property type="entry name" value="K Homology domain, type 1"/>
    <property type="match status" value="2"/>
</dbReference>
<dbReference type="CDD" id="cd22403">
    <property type="entry name" value="KH-I_IGF2BP_rpt4"/>
    <property type="match status" value="1"/>
</dbReference>
<dbReference type="CDD" id="cd22402">
    <property type="entry name" value="KH-I_IGF2BP_rpt3"/>
    <property type="match status" value="1"/>
</dbReference>
<gene>
    <name evidence="9" type="ORF">V1264_013821</name>
</gene>
<name>A0AAN9GI86_9CAEN</name>
<evidence type="ECO:0000313" key="10">
    <source>
        <dbReference type="Proteomes" id="UP001374579"/>
    </source>
</evidence>
<organism evidence="9 10">
    <name type="scientific">Littorina saxatilis</name>
    <dbReference type="NCBI Taxonomy" id="31220"/>
    <lineage>
        <taxon>Eukaryota</taxon>
        <taxon>Metazoa</taxon>
        <taxon>Spiralia</taxon>
        <taxon>Lophotrochozoa</taxon>
        <taxon>Mollusca</taxon>
        <taxon>Gastropoda</taxon>
        <taxon>Caenogastropoda</taxon>
        <taxon>Littorinimorpha</taxon>
        <taxon>Littorinoidea</taxon>
        <taxon>Littorinidae</taxon>
        <taxon>Littorina</taxon>
    </lineage>
</organism>